<dbReference type="InterPro" id="IPR003018">
    <property type="entry name" value="GAF"/>
</dbReference>
<proteinExistence type="predicted"/>
<dbReference type="Proteomes" id="UP000295573">
    <property type="component" value="Unassembled WGS sequence"/>
</dbReference>
<dbReference type="OrthoDB" id="118142at2"/>
<evidence type="ECO:0000313" key="4">
    <source>
        <dbReference type="EMBL" id="TCO50202.1"/>
    </source>
</evidence>
<gene>
    <name evidence="4" type="ORF">EV646_102276</name>
</gene>
<dbReference type="GO" id="GO:0016791">
    <property type="term" value="F:phosphatase activity"/>
    <property type="evidence" value="ECO:0007669"/>
    <property type="project" value="TreeGrafter"/>
</dbReference>
<organism evidence="4 5">
    <name type="scientific">Kribbella antiqua</name>
    <dbReference type="NCBI Taxonomy" id="2512217"/>
    <lineage>
        <taxon>Bacteria</taxon>
        <taxon>Bacillati</taxon>
        <taxon>Actinomycetota</taxon>
        <taxon>Actinomycetes</taxon>
        <taxon>Propionibacteriales</taxon>
        <taxon>Kribbellaceae</taxon>
        <taxon>Kribbella</taxon>
    </lineage>
</organism>
<evidence type="ECO:0000256" key="2">
    <source>
        <dbReference type="SAM" id="MobiDB-lite"/>
    </source>
</evidence>
<feature type="compositionally biased region" description="Basic and acidic residues" evidence="2">
    <location>
        <begin position="22"/>
        <end position="32"/>
    </location>
</feature>
<evidence type="ECO:0000313" key="5">
    <source>
        <dbReference type="Proteomes" id="UP000295573"/>
    </source>
</evidence>
<dbReference type="PANTHER" id="PTHR43156:SF2">
    <property type="entry name" value="STAGE II SPORULATION PROTEIN E"/>
    <property type="match status" value="1"/>
</dbReference>
<dbReference type="InterPro" id="IPR036457">
    <property type="entry name" value="PPM-type-like_dom_sf"/>
</dbReference>
<dbReference type="SMART" id="SM00331">
    <property type="entry name" value="PP2C_SIG"/>
    <property type="match status" value="1"/>
</dbReference>
<evidence type="ECO:0000259" key="3">
    <source>
        <dbReference type="SMART" id="SM00331"/>
    </source>
</evidence>
<dbReference type="AlphaFoldDB" id="A0A4R2IYY0"/>
<feature type="region of interest" description="Disordered" evidence="2">
    <location>
        <begin position="14"/>
        <end position="40"/>
    </location>
</feature>
<dbReference type="SUPFAM" id="SSF81606">
    <property type="entry name" value="PP2C-like"/>
    <property type="match status" value="1"/>
</dbReference>
<dbReference type="SUPFAM" id="SSF55874">
    <property type="entry name" value="ATPase domain of HSP90 chaperone/DNA topoisomerase II/histidine kinase"/>
    <property type="match status" value="1"/>
</dbReference>
<dbReference type="InterPro" id="IPR003594">
    <property type="entry name" value="HATPase_dom"/>
</dbReference>
<dbReference type="Pfam" id="PF13581">
    <property type="entry name" value="HATPase_c_2"/>
    <property type="match status" value="1"/>
</dbReference>
<dbReference type="InterPro" id="IPR052016">
    <property type="entry name" value="Bact_Sigma-Reg"/>
</dbReference>
<feature type="domain" description="PPM-type phosphatase" evidence="3">
    <location>
        <begin position="165"/>
        <end position="379"/>
    </location>
</feature>
<sequence>MVALSSTFRRLRRRTAAGAGHRVPEQRSHPVPDDEATPVDIAPNDPLLAYLQSASGAVDVEALELDSPALAELKAAGVKLAVPLVSQGELIGVLHLGPRRSEQEYSSDDRKLLDNLAAQAAPALRVGQLVRQQQAEARTRQRFEQELEVARLIQQNFLPKTLPELSGWQVAACYQPAREVGGDFYDVIPLAGGQVGFVIGDVTDKGVPAALVMAATRSVLRASAQRLIDPGAVLERVNEHLCPDMPAKMFVTCLYGVLDPATGHFRFANAGHDLPYVKTAEGSVELRARGMPLGLMTGMKYEERETLLAPGESLLLHSDGIVEAHDPQGQMFGFPRLKELVARYPGGGELIDLVLADLHAHTGPDAEQEDDITMVVLQREPAQSDSPNGKVIGKLLVEFEVPSVEGNERMALERVAATVVPLGLAPARLRRLETAVAEATMNAMEHGNSYRADRPVTVRVYAEPGRIRVEVADLGGARLAPGQAEVPDLEAKLAGLQRPRGWGLFLIKNMVDEARETGDGERHTVELVMHLEPESKEGGDDDDT</sequence>
<dbReference type="Gene3D" id="3.30.565.10">
    <property type="entry name" value="Histidine kinase-like ATPase, C-terminal domain"/>
    <property type="match status" value="1"/>
</dbReference>
<dbReference type="Pfam" id="PF13185">
    <property type="entry name" value="GAF_2"/>
    <property type="match status" value="1"/>
</dbReference>
<dbReference type="EMBL" id="SLWR01000002">
    <property type="protein sequence ID" value="TCO50202.1"/>
    <property type="molecule type" value="Genomic_DNA"/>
</dbReference>
<dbReference type="InterPro" id="IPR001932">
    <property type="entry name" value="PPM-type_phosphatase-like_dom"/>
</dbReference>
<keyword evidence="5" id="KW-1185">Reference proteome</keyword>
<dbReference type="InterPro" id="IPR029016">
    <property type="entry name" value="GAF-like_dom_sf"/>
</dbReference>
<dbReference type="SUPFAM" id="SSF55781">
    <property type="entry name" value="GAF domain-like"/>
    <property type="match status" value="1"/>
</dbReference>
<dbReference type="PANTHER" id="PTHR43156">
    <property type="entry name" value="STAGE II SPORULATION PROTEIN E-RELATED"/>
    <property type="match status" value="1"/>
</dbReference>
<name>A0A4R2IYY0_9ACTN</name>
<reference evidence="4 5" key="1">
    <citation type="journal article" date="2015" name="Stand. Genomic Sci.">
        <title>Genomic Encyclopedia of Bacterial and Archaeal Type Strains, Phase III: the genomes of soil and plant-associated and newly described type strains.</title>
        <authorList>
            <person name="Whitman W.B."/>
            <person name="Woyke T."/>
            <person name="Klenk H.P."/>
            <person name="Zhou Y."/>
            <person name="Lilburn T.G."/>
            <person name="Beck B.J."/>
            <person name="De Vos P."/>
            <person name="Vandamme P."/>
            <person name="Eisen J.A."/>
            <person name="Garrity G."/>
            <person name="Hugenholtz P."/>
            <person name="Kyrpides N.C."/>
        </authorList>
    </citation>
    <scope>NUCLEOTIDE SEQUENCE [LARGE SCALE GENOMIC DNA]</scope>
    <source>
        <strain evidence="4 5">VKM Ac-2541</strain>
    </source>
</reference>
<dbReference type="Gene3D" id="3.30.450.40">
    <property type="match status" value="1"/>
</dbReference>
<dbReference type="CDD" id="cd16936">
    <property type="entry name" value="HATPase_RsbW-like"/>
    <property type="match status" value="1"/>
</dbReference>
<keyword evidence="1" id="KW-0378">Hydrolase</keyword>
<dbReference type="Pfam" id="PF07228">
    <property type="entry name" value="SpoIIE"/>
    <property type="match status" value="1"/>
</dbReference>
<protein>
    <submittedName>
        <fullName evidence="4">Serine phosphatase RsbU (Regulator of sigma subunit)</fullName>
    </submittedName>
</protein>
<dbReference type="Gene3D" id="3.60.40.10">
    <property type="entry name" value="PPM-type phosphatase domain"/>
    <property type="match status" value="1"/>
</dbReference>
<accession>A0A4R2IYY0</accession>
<dbReference type="InterPro" id="IPR036890">
    <property type="entry name" value="HATPase_C_sf"/>
</dbReference>
<comment type="caution">
    <text evidence="4">The sequence shown here is derived from an EMBL/GenBank/DDBJ whole genome shotgun (WGS) entry which is preliminary data.</text>
</comment>
<dbReference type="RefSeq" id="WP_158290914.1">
    <property type="nucleotide sequence ID" value="NZ_SLWR01000002.1"/>
</dbReference>
<evidence type="ECO:0000256" key="1">
    <source>
        <dbReference type="ARBA" id="ARBA00022801"/>
    </source>
</evidence>